<feature type="domain" description="DUF8039" evidence="1">
    <location>
        <begin position="191"/>
        <end position="271"/>
    </location>
</feature>
<dbReference type="InterPro" id="IPR058352">
    <property type="entry name" value="DUF8039"/>
</dbReference>
<accession>A0AAW1X1H5</accession>
<keyword evidence="3" id="KW-1185">Reference proteome</keyword>
<evidence type="ECO:0000259" key="1">
    <source>
        <dbReference type="Pfam" id="PF26133"/>
    </source>
</evidence>
<name>A0AAW1X1H5_RUBAR</name>
<feature type="domain" description="DUF8039" evidence="1">
    <location>
        <begin position="8"/>
        <end position="88"/>
    </location>
</feature>
<dbReference type="PANTHER" id="PTHR33018:SF34">
    <property type="entry name" value="OS02G0472350 PROTEIN"/>
    <property type="match status" value="1"/>
</dbReference>
<proteinExistence type="predicted"/>
<dbReference type="PANTHER" id="PTHR33018">
    <property type="entry name" value="OS10G0338966 PROTEIN-RELATED"/>
    <property type="match status" value="1"/>
</dbReference>
<protein>
    <recommendedName>
        <fullName evidence="1">DUF8039 domain-containing protein</fullName>
    </recommendedName>
</protein>
<gene>
    <name evidence="2" type="ORF">M0R45_026603</name>
</gene>
<dbReference type="EMBL" id="JBEDUW010000005">
    <property type="protein sequence ID" value="KAK9929507.1"/>
    <property type="molecule type" value="Genomic_DNA"/>
</dbReference>
<dbReference type="AlphaFoldDB" id="A0AAW1X1H5"/>
<evidence type="ECO:0000313" key="3">
    <source>
        <dbReference type="Proteomes" id="UP001457282"/>
    </source>
</evidence>
<organism evidence="2 3">
    <name type="scientific">Rubus argutus</name>
    <name type="common">Southern blackberry</name>
    <dbReference type="NCBI Taxonomy" id="59490"/>
    <lineage>
        <taxon>Eukaryota</taxon>
        <taxon>Viridiplantae</taxon>
        <taxon>Streptophyta</taxon>
        <taxon>Embryophyta</taxon>
        <taxon>Tracheophyta</taxon>
        <taxon>Spermatophyta</taxon>
        <taxon>Magnoliopsida</taxon>
        <taxon>eudicotyledons</taxon>
        <taxon>Gunneridae</taxon>
        <taxon>Pentapetalae</taxon>
        <taxon>rosids</taxon>
        <taxon>fabids</taxon>
        <taxon>Rosales</taxon>
        <taxon>Rosaceae</taxon>
        <taxon>Rosoideae</taxon>
        <taxon>Rosoideae incertae sedis</taxon>
        <taxon>Rubus</taxon>
    </lineage>
</organism>
<dbReference type="Pfam" id="PF26133">
    <property type="entry name" value="DUF8039"/>
    <property type="match status" value="2"/>
</dbReference>
<dbReference type="Proteomes" id="UP001457282">
    <property type="component" value="Unassembled WGS sequence"/>
</dbReference>
<sequence>MSVNTNSLDKCKLLDWSGIEEIVAEGRKVSSDPNEEVNHIPLGPNAMKVLVDISHKPDSFLWRPTSDMTCIKHAQGKTIAWPVERVIIQMDQQSEEQDNISLHSSKNANSRIKCNLFDWSGKQEIVAEGHCLDRYPKKHEVFLWRPTPDLTCIEDVVGSIVAWPANKVALEKIPESEEADNESSPMSVNTNSAKKCKLLDFSGSGKIVAEGRWSSSDPKQVVHFVPLGPNAMRVWVDTPKISNAPLWRPTSELECIEDAIGTTVAWPADKVLML</sequence>
<reference evidence="2 3" key="1">
    <citation type="journal article" date="2023" name="G3 (Bethesda)">
        <title>A chromosome-length genome assembly and annotation of blackberry (Rubus argutus, cv. 'Hillquist').</title>
        <authorList>
            <person name="Bruna T."/>
            <person name="Aryal R."/>
            <person name="Dudchenko O."/>
            <person name="Sargent D.J."/>
            <person name="Mead D."/>
            <person name="Buti M."/>
            <person name="Cavallini A."/>
            <person name="Hytonen T."/>
            <person name="Andres J."/>
            <person name="Pham M."/>
            <person name="Weisz D."/>
            <person name="Mascagni F."/>
            <person name="Usai G."/>
            <person name="Natali L."/>
            <person name="Bassil N."/>
            <person name="Fernandez G.E."/>
            <person name="Lomsadze A."/>
            <person name="Armour M."/>
            <person name="Olukolu B."/>
            <person name="Poorten T."/>
            <person name="Britton C."/>
            <person name="Davik J."/>
            <person name="Ashrafi H."/>
            <person name="Aiden E.L."/>
            <person name="Borodovsky M."/>
            <person name="Worthington M."/>
        </authorList>
    </citation>
    <scope>NUCLEOTIDE SEQUENCE [LARGE SCALE GENOMIC DNA]</scope>
    <source>
        <strain evidence="2">PI 553951</strain>
    </source>
</reference>
<comment type="caution">
    <text evidence="2">The sequence shown here is derived from an EMBL/GenBank/DDBJ whole genome shotgun (WGS) entry which is preliminary data.</text>
</comment>
<evidence type="ECO:0000313" key="2">
    <source>
        <dbReference type="EMBL" id="KAK9929507.1"/>
    </source>
</evidence>